<sequence>MEYARLMKLQQLRYLVEVAKQGLNVSEAAEKLHTSQPGISKQIRLLEDELGIQVFIRNGKRVVSVSEPGKEVLRISERILREAQNLKRVGDEFSRESEGALTIATTHTQARYALPPTIAAFVQRYPKVRLSIKQGSPTQICEMVVSGEADLAVATEGIALYKELAMLPCYEWNRSVVVPQDHPLLQLERPITLADIASYPIVTYDFAFAGRSKINKAFADQGLSPNVVLTAIDTDVIKTYVSLGLGIGIIASMAFEPNRDAGLRIIDAGHLFEPSTTKIGIRKDAYLRGFAYTFIELFAPHLHRREVDAALLAHDSDLDD</sequence>
<dbReference type="Pfam" id="PF03466">
    <property type="entry name" value="LysR_substrate"/>
    <property type="match status" value="1"/>
</dbReference>
<dbReference type="InterPro" id="IPR036390">
    <property type="entry name" value="WH_DNA-bd_sf"/>
</dbReference>
<evidence type="ECO:0000256" key="1">
    <source>
        <dbReference type="ARBA" id="ARBA00009437"/>
    </source>
</evidence>
<dbReference type="CDD" id="cd08413">
    <property type="entry name" value="PBP2_CysB_like"/>
    <property type="match status" value="1"/>
</dbReference>
<keyword evidence="7" id="KW-1185">Reference proteome</keyword>
<keyword evidence="4" id="KW-0804">Transcription</keyword>
<dbReference type="NCBIfam" id="NF009326">
    <property type="entry name" value="PRK12681.1"/>
    <property type="match status" value="1"/>
</dbReference>
<evidence type="ECO:0000259" key="5">
    <source>
        <dbReference type="PROSITE" id="PS50931"/>
    </source>
</evidence>
<dbReference type="FunFam" id="1.10.10.10:FF:000001">
    <property type="entry name" value="LysR family transcriptional regulator"/>
    <property type="match status" value="1"/>
</dbReference>
<evidence type="ECO:0000256" key="4">
    <source>
        <dbReference type="ARBA" id="ARBA00023163"/>
    </source>
</evidence>
<organism evidence="6 7">
    <name type="scientific">Aquitalea magnusonii</name>
    <dbReference type="NCBI Taxonomy" id="332411"/>
    <lineage>
        <taxon>Bacteria</taxon>
        <taxon>Pseudomonadati</taxon>
        <taxon>Pseudomonadota</taxon>
        <taxon>Betaproteobacteria</taxon>
        <taxon>Neisseriales</taxon>
        <taxon>Chromobacteriaceae</taxon>
        <taxon>Aquitalea</taxon>
    </lineage>
</organism>
<dbReference type="InterPro" id="IPR037423">
    <property type="entry name" value="CysB_PBP2"/>
</dbReference>
<dbReference type="PANTHER" id="PTHR30126:SF6">
    <property type="entry name" value="HTH-TYPE TRANSCRIPTIONAL REGULATOR CYSB-RELATED"/>
    <property type="match status" value="1"/>
</dbReference>
<evidence type="ECO:0000256" key="2">
    <source>
        <dbReference type="ARBA" id="ARBA00023015"/>
    </source>
</evidence>
<dbReference type="SUPFAM" id="SSF53850">
    <property type="entry name" value="Periplasmic binding protein-like II"/>
    <property type="match status" value="1"/>
</dbReference>
<reference evidence="6 7" key="1">
    <citation type="submission" date="2018-05" db="EMBL/GenBank/DDBJ databases">
        <title>Genomic Encyclopedia of Type Strains, Phase IV (KMG-IV): sequencing the most valuable type-strain genomes for metagenomic binning, comparative biology and taxonomic classification.</title>
        <authorList>
            <person name="Goeker M."/>
        </authorList>
    </citation>
    <scope>NUCLEOTIDE SEQUENCE [LARGE SCALE GENOMIC DNA]</scope>
    <source>
        <strain evidence="6 7">DSM 25134</strain>
    </source>
</reference>
<dbReference type="Gene3D" id="1.10.10.10">
    <property type="entry name" value="Winged helix-like DNA-binding domain superfamily/Winged helix DNA-binding domain"/>
    <property type="match status" value="1"/>
</dbReference>
<comment type="caution">
    <text evidence="6">The sequence shown here is derived from an EMBL/GenBank/DDBJ whole genome shotgun (WGS) entry which is preliminary data.</text>
</comment>
<dbReference type="Pfam" id="PF00126">
    <property type="entry name" value="HTH_1"/>
    <property type="match status" value="1"/>
</dbReference>
<keyword evidence="2" id="KW-0805">Transcription regulation</keyword>
<feature type="domain" description="HTH lysR-type" evidence="5">
    <location>
        <begin position="7"/>
        <end position="65"/>
    </location>
</feature>
<proteinExistence type="inferred from homology"/>
<evidence type="ECO:0000313" key="6">
    <source>
        <dbReference type="EMBL" id="PXX43462.1"/>
    </source>
</evidence>
<keyword evidence="3" id="KW-0238">DNA-binding</keyword>
<evidence type="ECO:0000256" key="3">
    <source>
        <dbReference type="ARBA" id="ARBA00023125"/>
    </source>
</evidence>
<dbReference type="EMBL" id="QJKC01000015">
    <property type="protein sequence ID" value="PXX43462.1"/>
    <property type="molecule type" value="Genomic_DNA"/>
</dbReference>
<dbReference type="PANTHER" id="PTHR30126">
    <property type="entry name" value="HTH-TYPE TRANSCRIPTIONAL REGULATOR"/>
    <property type="match status" value="1"/>
</dbReference>
<dbReference type="SUPFAM" id="SSF46785">
    <property type="entry name" value="Winged helix' DNA-binding domain"/>
    <property type="match status" value="1"/>
</dbReference>
<dbReference type="PRINTS" id="PR00039">
    <property type="entry name" value="HTHLYSR"/>
</dbReference>
<dbReference type="Proteomes" id="UP000248395">
    <property type="component" value="Unassembled WGS sequence"/>
</dbReference>
<dbReference type="PROSITE" id="PS50931">
    <property type="entry name" value="HTH_LYSR"/>
    <property type="match status" value="1"/>
</dbReference>
<dbReference type="InterPro" id="IPR036388">
    <property type="entry name" value="WH-like_DNA-bd_sf"/>
</dbReference>
<dbReference type="GO" id="GO:0019344">
    <property type="term" value="P:cysteine biosynthetic process"/>
    <property type="evidence" value="ECO:0007669"/>
    <property type="project" value="TreeGrafter"/>
</dbReference>
<dbReference type="NCBIfam" id="NF009327">
    <property type="entry name" value="PRK12684.1"/>
    <property type="match status" value="1"/>
</dbReference>
<name>A0A318JT07_9NEIS</name>
<accession>A0A318JT07</accession>
<dbReference type="InterPro" id="IPR005119">
    <property type="entry name" value="LysR_subst-bd"/>
</dbReference>
<dbReference type="GO" id="GO:0003700">
    <property type="term" value="F:DNA-binding transcription factor activity"/>
    <property type="evidence" value="ECO:0007669"/>
    <property type="project" value="InterPro"/>
</dbReference>
<protein>
    <submittedName>
        <fullName evidence="6">LysR family transcriptional regulator</fullName>
    </submittedName>
</protein>
<dbReference type="InterPro" id="IPR000847">
    <property type="entry name" value="LysR_HTH_N"/>
</dbReference>
<dbReference type="AlphaFoldDB" id="A0A318JT07"/>
<comment type="similarity">
    <text evidence="1">Belongs to the LysR transcriptional regulatory family.</text>
</comment>
<dbReference type="GO" id="GO:0000976">
    <property type="term" value="F:transcription cis-regulatory region binding"/>
    <property type="evidence" value="ECO:0007669"/>
    <property type="project" value="TreeGrafter"/>
</dbReference>
<gene>
    <name evidence="6" type="ORF">DFR38_11590</name>
</gene>
<evidence type="ECO:0000313" key="7">
    <source>
        <dbReference type="Proteomes" id="UP000248395"/>
    </source>
</evidence>
<dbReference type="Gene3D" id="3.40.190.10">
    <property type="entry name" value="Periplasmic binding protein-like II"/>
    <property type="match status" value="2"/>
</dbReference>